<evidence type="ECO:0000313" key="12">
    <source>
        <dbReference type="EMBL" id="MBK1833878.1"/>
    </source>
</evidence>
<evidence type="ECO:0000256" key="3">
    <source>
        <dbReference type="ARBA" id="ARBA00022694"/>
    </source>
</evidence>
<dbReference type="Pfam" id="PF01966">
    <property type="entry name" value="HD"/>
    <property type="match status" value="1"/>
</dbReference>
<dbReference type="Gene3D" id="3.30.460.10">
    <property type="entry name" value="Beta Polymerase, domain 2"/>
    <property type="match status" value="1"/>
</dbReference>
<evidence type="ECO:0000256" key="1">
    <source>
        <dbReference type="ARBA" id="ARBA00001946"/>
    </source>
</evidence>
<dbReference type="Proteomes" id="UP000604083">
    <property type="component" value="Unassembled WGS sequence"/>
</dbReference>
<dbReference type="Pfam" id="PF12627">
    <property type="entry name" value="PolyA_pol_RNAbd"/>
    <property type="match status" value="1"/>
</dbReference>
<dbReference type="PANTHER" id="PTHR46173">
    <property type="entry name" value="CCA TRNA NUCLEOTIDYLTRANSFERASE 1, MITOCHONDRIAL"/>
    <property type="match status" value="1"/>
</dbReference>
<keyword evidence="13" id="KW-1185">Reference proteome</keyword>
<evidence type="ECO:0000259" key="11">
    <source>
        <dbReference type="Pfam" id="PF12627"/>
    </source>
</evidence>
<dbReference type="GO" id="GO:0046872">
    <property type="term" value="F:metal ion binding"/>
    <property type="evidence" value="ECO:0007669"/>
    <property type="project" value="UniProtKB-KW"/>
</dbReference>
<evidence type="ECO:0000256" key="6">
    <source>
        <dbReference type="ARBA" id="ARBA00022741"/>
    </source>
</evidence>
<evidence type="ECO:0000256" key="4">
    <source>
        <dbReference type="ARBA" id="ARBA00022695"/>
    </source>
</evidence>
<dbReference type="InterPro" id="IPR043519">
    <property type="entry name" value="NT_sf"/>
</dbReference>
<evidence type="ECO:0000256" key="2">
    <source>
        <dbReference type="ARBA" id="ARBA00022679"/>
    </source>
</evidence>
<evidence type="ECO:0000256" key="5">
    <source>
        <dbReference type="ARBA" id="ARBA00022723"/>
    </source>
</evidence>
<comment type="similarity">
    <text evidence="8">Belongs to the tRNA nucleotidyltransferase/poly(A) polymerase family.</text>
</comment>
<evidence type="ECO:0000259" key="9">
    <source>
        <dbReference type="Pfam" id="PF01743"/>
    </source>
</evidence>
<dbReference type="SUPFAM" id="SSF81891">
    <property type="entry name" value="Poly A polymerase C-terminal region-like"/>
    <property type="match status" value="1"/>
</dbReference>
<dbReference type="GO" id="GO:0000166">
    <property type="term" value="F:nucleotide binding"/>
    <property type="evidence" value="ECO:0007669"/>
    <property type="project" value="UniProtKB-KW"/>
</dbReference>
<dbReference type="Pfam" id="PF01743">
    <property type="entry name" value="PolyA_pol"/>
    <property type="match status" value="1"/>
</dbReference>
<dbReference type="SUPFAM" id="SSF81301">
    <property type="entry name" value="Nucleotidyltransferase"/>
    <property type="match status" value="1"/>
</dbReference>
<evidence type="ECO:0000313" key="13">
    <source>
        <dbReference type="Proteomes" id="UP000604083"/>
    </source>
</evidence>
<dbReference type="InterPro" id="IPR003607">
    <property type="entry name" value="HD/PDEase_dom"/>
</dbReference>
<accession>A0A934RR16</accession>
<dbReference type="AlphaFoldDB" id="A0A934RR16"/>
<protein>
    <submittedName>
        <fullName evidence="12">CCA tRNA nucleotidyltransferase</fullName>
    </submittedName>
</protein>
<proteinExistence type="inferred from homology"/>
<dbReference type="InterPro" id="IPR050264">
    <property type="entry name" value="Bact_CCA-adding_enz_type3_sf"/>
</dbReference>
<feature type="domain" description="Poly A polymerase head" evidence="9">
    <location>
        <begin position="22"/>
        <end position="142"/>
    </location>
</feature>
<sequence>MADLKQTARRVAHRLLEAGHETYFAGGCVRDQLLGQEPKDYDLATSATPDEVQALFKNTNAIGAHFGVILVKEKGHHLEVATFRHDGSYRDGRRPDSVTFTNAREDARRRDFTINGLFQHPLTGAIEDYVGGQEDLEKKVLRAIGDPAQRFQEDALRLLRAVRFAVRTGFTIEEVTWQAMQEHAPLLARISPERIRDEFSRILTDCHRAHGLQLLLDSGLLGHFLPEALPLVGCEQPPQWHPEGDVYNHTKIALDLLPDDAPLELCLGVLLHDIGKPPTYSWDEKDQRIRFSGHDAVGAEMSEEILRRLRYSNETIARVREMVARHMHFMHVQEMRTAKLKRFMARPTFPLELQLHKVDCESSNGFSDNYEFLRKKQEEFANEPIIPKPLVTGRDLIARGLQPGPEFGTILEEIQTRQLEGELKTREEGLRLLQQLLPSA</sequence>
<comment type="cofactor">
    <cofactor evidence="1">
        <name>Mg(2+)</name>
        <dbReference type="ChEBI" id="CHEBI:18420"/>
    </cofactor>
</comment>
<evidence type="ECO:0000259" key="10">
    <source>
        <dbReference type="Pfam" id="PF01966"/>
    </source>
</evidence>
<dbReference type="CDD" id="cd05398">
    <property type="entry name" value="NT_ClassII-CCAase"/>
    <property type="match status" value="1"/>
</dbReference>
<name>A0A934RR16_9BACT</name>
<keyword evidence="8" id="KW-0694">RNA-binding</keyword>
<evidence type="ECO:0000256" key="7">
    <source>
        <dbReference type="ARBA" id="ARBA00022842"/>
    </source>
</evidence>
<keyword evidence="6" id="KW-0547">Nucleotide-binding</keyword>
<dbReference type="InterPro" id="IPR032828">
    <property type="entry name" value="PolyA_RNA-bd"/>
</dbReference>
<keyword evidence="2 8" id="KW-0808">Transferase</keyword>
<dbReference type="CDD" id="cd00077">
    <property type="entry name" value="HDc"/>
    <property type="match status" value="1"/>
</dbReference>
<dbReference type="InterPro" id="IPR006674">
    <property type="entry name" value="HD_domain"/>
</dbReference>
<evidence type="ECO:0000256" key="8">
    <source>
        <dbReference type="RuleBase" id="RU003953"/>
    </source>
</evidence>
<dbReference type="InterPro" id="IPR002646">
    <property type="entry name" value="PolA_pol_head_dom"/>
</dbReference>
<keyword evidence="5" id="KW-0479">Metal-binding</keyword>
<keyword evidence="7" id="KW-0460">Magnesium</keyword>
<dbReference type="GO" id="GO:0000049">
    <property type="term" value="F:tRNA binding"/>
    <property type="evidence" value="ECO:0007669"/>
    <property type="project" value="TreeGrafter"/>
</dbReference>
<dbReference type="NCBIfam" id="TIGR00277">
    <property type="entry name" value="HDIG"/>
    <property type="match status" value="1"/>
</dbReference>
<comment type="caution">
    <text evidence="12">The sequence shown here is derived from an EMBL/GenBank/DDBJ whole genome shotgun (WGS) entry which is preliminary data.</text>
</comment>
<dbReference type="GO" id="GO:0008033">
    <property type="term" value="P:tRNA processing"/>
    <property type="evidence" value="ECO:0007669"/>
    <property type="project" value="UniProtKB-KW"/>
</dbReference>
<dbReference type="RefSeq" id="WP_200391309.1">
    <property type="nucleotide sequence ID" value="NZ_JAENIO010000014.1"/>
</dbReference>
<feature type="domain" description="HD" evidence="10">
    <location>
        <begin position="252"/>
        <end position="331"/>
    </location>
</feature>
<gene>
    <name evidence="12" type="ORF">JIN78_07390</name>
</gene>
<organism evidence="12 13">
    <name type="scientific">Roseibacillus ishigakijimensis</name>
    <dbReference type="NCBI Taxonomy" id="454146"/>
    <lineage>
        <taxon>Bacteria</taxon>
        <taxon>Pseudomonadati</taxon>
        <taxon>Verrucomicrobiota</taxon>
        <taxon>Verrucomicrobiia</taxon>
        <taxon>Verrucomicrobiales</taxon>
        <taxon>Verrucomicrobiaceae</taxon>
        <taxon>Roseibacillus</taxon>
    </lineage>
</organism>
<dbReference type="Gene3D" id="1.10.3090.10">
    <property type="entry name" value="cca-adding enzyme, domain 2"/>
    <property type="match status" value="1"/>
</dbReference>
<dbReference type="InterPro" id="IPR006675">
    <property type="entry name" value="HDIG_dom"/>
</dbReference>
<dbReference type="GO" id="GO:0016779">
    <property type="term" value="F:nucleotidyltransferase activity"/>
    <property type="evidence" value="ECO:0007669"/>
    <property type="project" value="UniProtKB-KW"/>
</dbReference>
<keyword evidence="3" id="KW-0819">tRNA processing</keyword>
<keyword evidence="4" id="KW-0548">Nucleotidyltransferase</keyword>
<dbReference type="PANTHER" id="PTHR46173:SF1">
    <property type="entry name" value="CCA TRNA NUCLEOTIDYLTRANSFERASE 1, MITOCHONDRIAL"/>
    <property type="match status" value="1"/>
</dbReference>
<reference evidence="12" key="1">
    <citation type="submission" date="2021-01" db="EMBL/GenBank/DDBJ databases">
        <title>Modified the classification status of verrucomicrobia.</title>
        <authorList>
            <person name="Feng X."/>
        </authorList>
    </citation>
    <scope>NUCLEOTIDE SEQUENCE</scope>
    <source>
        <strain evidence="12">KCTC 12986</strain>
    </source>
</reference>
<feature type="domain" description="tRNA nucleotidyltransferase/poly(A) polymerase RNA and SrmB- binding" evidence="11">
    <location>
        <begin position="169"/>
        <end position="228"/>
    </location>
</feature>
<dbReference type="EMBL" id="JAENIO010000014">
    <property type="protein sequence ID" value="MBK1833878.1"/>
    <property type="molecule type" value="Genomic_DNA"/>
</dbReference>